<comment type="caution">
    <text evidence="1">The sequence shown here is derived from an EMBL/GenBank/DDBJ whole genome shotgun (WGS) entry which is preliminary data.</text>
</comment>
<sequence length="130" mass="14602">MSLETPVVLHDQWSVSDPLDSDAFKTEYSQYFNQYIDVATTLSVRAIDCANGVLPQADAYESMTDLSRLYTSVAETVTRSQTQLRLWQDLNDTAARDRLAELIPSLTNAYSRLMFELSGCSGFLYGELVN</sequence>
<protein>
    <submittedName>
        <fullName evidence="1">Uncharacterized protein</fullName>
    </submittedName>
</protein>
<accession>A4BAE9</accession>
<dbReference type="Proteomes" id="UP000005953">
    <property type="component" value="Unassembled WGS sequence"/>
</dbReference>
<dbReference type="EMBL" id="AAOE01000002">
    <property type="protein sequence ID" value="EAR10905.1"/>
    <property type="molecule type" value="Genomic_DNA"/>
</dbReference>
<gene>
    <name evidence="1" type="ORF">MED297_10356</name>
</gene>
<evidence type="ECO:0000313" key="2">
    <source>
        <dbReference type="Proteomes" id="UP000005953"/>
    </source>
</evidence>
<dbReference type="HOGENOM" id="CLU_1936361_0_0_6"/>
<proteinExistence type="predicted"/>
<evidence type="ECO:0000313" key="1">
    <source>
        <dbReference type="EMBL" id="EAR10905.1"/>
    </source>
</evidence>
<keyword evidence="2" id="KW-1185">Reference proteome</keyword>
<name>A4BAE9_9GAMM</name>
<organism evidence="1 2">
    <name type="scientific">Reinekea blandensis MED297</name>
    <dbReference type="NCBI Taxonomy" id="314283"/>
    <lineage>
        <taxon>Bacteria</taxon>
        <taxon>Pseudomonadati</taxon>
        <taxon>Pseudomonadota</taxon>
        <taxon>Gammaproteobacteria</taxon>
        <taxon>Oceanospirillales</taxon>
        <taxon>Saccharospirillaceae</taxon>
        <taxon>Reinekea</taxon>
    </lineage>
</organism>
<reference evidence="1 2" key="1">
    <citation type="submission" date="2006-02" db="EMBL/GenBank/DDBJ databases">
        <authorList>
            <person name="Pinhassi J."/>
            <person name="Pedros-Alio C."/>
            <person name="Ferriera S."/>
            <person name="Johnson J."/>
            <person name="Kravitz S."/>
            <person name="Halpern A."/>
            <person name="Remington K."/>
            <person name="Beeson K."/>
            <person name="Tran B."/>
            <person name="Rogers Y.-H."/>
            <person name="Friedman R."/>
            <person name="Venter J.C."/>
        </authorList>
    </citation>
    <scope>NUCLEOTIDE SEQUENCE [LARGE SCALE GENOMIC DNA]</scope>
    <source>
        <strain evidence="1 2">MED297</strain>
    </source>
</reference>
<dbReference type="AlphaFoldDB" id="A4BAE9"/>
<dbReference type="STRING" id="314283.MED297_10356"/>